<dbReference type="InterPro" id="IPR000014">
    <property type="entry name" value="PAS"/>
</dbReference>
<dbReference type="InterPro" id="IPR035965">
    <property type="entry name" value="PAS-like_dom_sf"/>
</dbReference>
<dbReference type="EMBL" id="JABWDY010032858">
    <property type="protein sequence ID" value="KAF5183869.1"/>
    <property type="molecule type" value="Genomic_DNA"/>
</dbReference>
<evidence type="ECO:0000256" key="6">
    <source>
        <dbReference type="ARBA" id="ARBA00023170"/>
    </source>
</evidence>
<keyword evidence="9" id="KW-1185">Reference proteome</keyword>
<evidence type="ECO:0000256" key="2">
    <source>
        <dbReference type="ARBA" id="ARBA00022606"/>
    </source>
</evidence>
<accession>A0A7J6VFJ2</accession>
<dbReference type="SUPFAM" id="SSF55785">
    <property type="entry name" value="PYP-like sensor domain (PAS domain)"/>
    <property type="match status" value="1"/>
</dbReference>
<keyword evidence="6" id="KW-0675">Receptor</keyword>
<evidence type="ECO:0000313" key="8">
    <source>
        <dbReference type="EMBL" id="KAF5183869.1"/>
    </source>
</evidence>
<evidence type="ECO:0000256" key="1">
    <source>
        <dbReference type="ARBA" id="ARBA00022543"/>
    </source>
</evidence>
<reference evidence="8 9" key="1">
    <citation type="submission" date="2020-06" db="EMBL/GenBank/DDBJ databases">
        <title>Transcriptomic and genomic resources for Thalictrum thalictroides and T. hernandezii: Facilitating candidate gene discovery in an emerging model plant lineage.</title>
        <authorList>
            <person name="Arias T."/>
            <person name="Riano-Pachon D.M."/>
            <person name="Di Stilio V.S."/>
        </authorList>
    </citation>
    <scope>NUCLEOTIDE SEQUENCE [LARGE SCALE GENOMIC DNA]</scope>
    <source>
        <strain evidence="9">cv. WT478/WT964</strain>
        <tissue evidence="8">Leaves</tissue>
    </source>
</reference>
<keyword evidence="2" id="KW-0716">Sensory transduction</keyword>
<evidence type="ECO:0000256" key="3">
    <source>
        <dbReference type="ARBA" id="ARBA00022630"/>
    </source>
</evidence>
<dbReference type="Gene3D" id="3.30.450.20">
    <property type="entry name" value="PAS domain"/>
    <property type="match status" value="1"/>
</dbReference>
<keyword evidence="4" id="KW-0288">FMN</keyword>
<keyword evidence="3" id="KW-0285">Flavoprotein</keyword>
<evidence type="ECO:0000259" key="7">
    <source>
        <dbReference type="PROSITE" id="PS50113"/>
    </source>
</evidence>
<dbReference type="PANTHER" id="PTHR47429:SF8">
    <property type="entry name" value="PHOTOTROPIN-1-LIKE"/>
    <property type="match status" value="1"/>
</dbReference>
<dbReference type="InterPro" id="IPR000700">
    <property type="entry name" value="PAS-assoc_C"/>
</dbReference>
<feature type="non-terminal residue" evidence="8">
    <location>
        <position position="1"/>
    </location>
</feature>
<name>A0A7J6VFJ2_THATH</name>
<dbReference type="GO" id="GO:0009637">
    <property type="term" value="P:response to blue light"/>
    <property type="evidence" value="ECO:0007669"/>
    <property type="project" value="UniProtKB-ARBA"/>
</dbReference>
<dbReference type="GO" id="GO:0005634">
    <property type="term" value="C:nucleus"/>
    <property type="evidence" value="ECO:0007669"/>
    <property type="project" value="TreeGrafter"/>
</dbReference>
<feature type="domain" description="PAC" evidence="7">
    <location>
        <begin position="24"/>
        <end position="78"/>
    </location>
</feature>
<dbReference type="Pfam" id="PF13426">
    <property type="entry name" value="PAS_9"/>
    <property type="match status" value="1"/>
</dbReference>
<dbReference type="OrthoDB" id="432483at2759"/>
<evidence type="ECO:0000313" key="9">
    <source>
        <dbReference type="Proteomes" id="UP000554482"/>
    </source>
</evidence>
<dbReference type="PANTHER" id="PTHR47429">
    <property type="entry name" value="PROTEIN TWIN LOV 1"/>
    <property type="match status" value="1"/>
</dbReference>
<evidence type="ECO:0000256" key="5">
    <source>
        <dbReference type="ARBA" id="ARBA00022991"/>
    </source>
</evidence>
<dbReference type="Proteomes" id="UP000554482">
    <property type="component" value="Unassembled WGS sequence"/>
</dbReference>
<dbReference type="SMART" id="SM00086">
    <property type="entry name" value="PAC"/>
    <property type="match status" value="1"/>
</dbReference>
<dbReference type="GO" id="GO:0009881">
    <property type="term" value="F:photoreceptor activity"/>
    <property type="evidence" value="ECO:0007669"/>
    <property type="project" value="UniProtKB-KW"/>
</dbReference>
<evidence type="ECO:0000256" key="4">
    <source>
        <dbReference type="ARBA" id="ARBA00022643"/>
    </source>
</evidence>
<dbReference type="AlphaFoldDB" id="A0A7J6VFJ2"/>
<protein>
    <submittedName>
        <fullName evidence="8">Phototropin-2</fullName>
    </submittedName>
</protein>
<proteinExistence type="predicted"/>
<keyword evidence="5" id="KW-0157">Chromophore</keyword>
<dbReference type="PROSITE" id="PS50113">
    <property type="entry name" value="PAC"/>
    <property type="match status" value="1"/>
</dbReference>
<organism evidence="8 9">
    <name type="scientific">Thalictrum thalictroides</name>
    <name type="common">Rue-anemone</name>
    <name type="synonym">Anemone thalictroides</name>
    <dbReference type="NCBI Taxonomy" id="46969"/>
    <lineage>
        <taxon>Eukaryota</taxon>
        <taxon>Viridiplantae</taxon>
        <taxon>Streptophyta</taxon>
        <taxon>Embryophyta</taxon>
        <taxon>Tracheophyta</taxon>
        <taxon>Spermatophyta</taxon>
        <taxon>Magnoliopsida</taxon>
        <taxon>Ranunculales</taxon>
        <taxon>Ranunculaceae</taxon>
        <taxon>Thalictroideae</taxon>
        <taxon>Thalictrum</taxon>
    </lineage>
</organism>
<comment type="caution">
    <text evidence="8">The sequence shown here is derived from an EMBL/GenBank/DDBJ whole genome shotgun (WGS) entry which is preliminary data.</text>
</comment>
<sequence>RLLQGSGTDPEDVSKIRESLQIGGSYCGQLLNYKKDGTPFWTFLTINPIKDEFGKFLKFIGMQVEVSKHTEGINDKMVRPNGLPESLIRYDDICNFPIFVHP</sequence>
<keyword evidence="1" id="KW-0600">Photoreceptor protein</keyword>
<gene>
    <name evidence="8" type="ORF">FRX31_026544</name>
</gene>
<dbReference type="InterPro" id="IPR001610">
    <property type="entry name" value="PAC"/>
</dbReference>